<name>A0A365N2U3_GIBIN</name>
<evidence type="ECO:0000256" key="1">
    <source>
        <dbReference type="ARBA" id="ARBA00004186"/>
    </source>
</evidence>
<dbReference type="GO" id="GO:0005829">
    <property type="term" value="C:cytosol"/>
    <property type="evidence" value="ECO:0007669"/>
    <property type="project" value="TreeGrafter"/>
</dbReference>
<dbReference type="GO" id="GO:0005874">
    <property type="term" value="C:microtubule"/>
    <property type="evidence" value="ECO:0007669"/>
    <property type="project" value="UniProtKB-KW"/>
</dbReference>
<comment type="subcellular location">
    <subcellularLocation>
        <location evidence="1">Cytoplasm</location>
        <location evidence="1">Cytoskeleton</location>
        <location evidence="1">Spindle</location>
    </subcellularLocation>
</comment>
<evidence type="ECO:0000256" key="10">
    <source>
        <dbReference type="SAM" id="Coils"/>
    </source>
</evidence>
<keyword evidence="5" id="KW-0493">Microtubule</keyword>
<evidence type="ECO:0000313" key="13">
    <source>
        <dbReference type="Proteomes" id="UP000251714"/>
    </source>
</evidence>
<evidence type="ECO:0000256" key="7">
    <source>
        <dbReference type="ARBA" id="ARBA00023054"/>
    </source>
</evidence>
<keyword evidence="4" id="KW-0132">Cell division</keyword>
<keyword evidence="7 10" id="KW-0175">Coiled coil</keyword>
<evidence type="ECO:0000256" key="4">
    <source>
        <dbReference type="ARBA" id="ARBA00022618"/>
    </source>
</evidence>
<proteinExistence type="inferred from homology"/>
<dbReference type="AlphaFoldDB" id="A0A365N2U3"/>
<feature type="coiled-coil region" evidence="10">
    <location>
        <begin position="165"/>
        <end position="217"/>
    </location>
</feature>
<accession>A0A365N2U3</accession>
<keyword evidence="6" id="KW-0498">Mitosis</keyword>
<keyword evidence="9" id="KW-0131">Cell cycle</keyword>
<keyword evidence="3" id="KW-0963">Cytoplasm</keyword>
<evidence type="ECO:0000256" key="6">
    <source>
        <dbReference type="ARBA" id="ARBA00022776"/>
    </source>
</evidence>
<evidence type="ECO:0000256" key="2">
    <source>
        <dbReference type="ARBA" id="ARBA00005479"/>
    </source>
</evidence>
<organism evidence="11 13">
    <name type="scientific">Gibberella intermedia</name>
    <name type="common">Bulb rot disease fungus</name>
    <name type="synonym">Fusarium proliferatum</name>
    <dbReference type="NCBI Taxonomy" id="948311"/>
    <lineage>
        <taxon>Eukaryota</taxon>
        <taxon>Fungi</taxon>
        <taxon>Dikarya</taxon>
        <taxon>Ascomycota</taxon>
        <taxon>Pezizomycotina</taxon>
        <taxon>Sordariomycetes</taxon>
        <taxon>Hypocreomycetidae</taxon>
        <taxon>Hypocreales</taxon>
        <taxon>Nectriaceae</taxon>
        <taxon>Fusarium</taxon>
        <taxon>Fusarium fujikuroi species complex</taxon>
    </lineage>
</organism>
<dbReference type="GO" id="GO:0005819">
    <property type="term" value="C:spindle"/>
    <property type="evidence" value="ECO:0007669"/>
    <property type="project" value="UniProtKB-SubCell"/>
</dbReference>
<comment type="similarity">
    <text evidence="2">Belongs to the HAUS1 family.</text>
</comment>
<dbReference type="Pfam" id="PF25762">
    <property type="entry name" value="HAUS1"/>
    <property type="match status" value="1"/>
</dbReference>
<comment type="caution">
    <text evidence="11">The sequence shown here is derived from an EMBL/GenBank/DDBJ whole genome shotgun (WGS) entry which is preliminary data.</text>
</comment>
<dbReference type="EMBL" id="PKMI01000024">
    <property type="protein sequence ID" value="RBA15022.1"/>
    <property type="molecule type" value="Genomic_DNA"/>
</dbReference>
<evidence type="ECO:0000256" key="8">
    <source>
        <dbReference type="ARBA" id="ARBA00023212"/>
    </source>
</evidence>
<keyword evidence="8" id="KW-0206">Cytoskeleton</keyword>
<dbReference type="Proteomes" id="UP000251714">
    <property type="component" value="Unassembled WGS sequence"/>
</dbReference>
<evidence type="ECO:0008006" key="15">
    <source>
        <dbReference type="Google" id="ProtNLM"/>
    </source>
</evidence>
<dbReference type="GO" id="GO:0051301">
    <property type="term" value="P:cell division"/>
    <property type="evidence" value="ECO:0007669"/>
    <property type="project" value="UniProtKB-KW"/>
</dbReference>
<dbReference type="EMBL" id="MRDB01000072">
    <property type="protein sequence ID" value="RKL27702.1"/>
    <property type="molecule type" value="Genomic_DNA"/>
</dbReference>
<evidence type="ECO:0000256" key="9">
    <source>
        <dbReference type="ARBA" id="ARBA00023306"/>
    </source>
</evidence>
<dbReference type="OrthoDB" id="5372507at2759"/>
<dbReference type="PANTHER" id="PTHR31570:SF1">
    <property type="entry name" value="HAUS AUGMIN-LIKE COMPLEX SUBUNIT 1"/>
    <property type="match status" value="1"/>
</dbReference>
<evidence type="ECO:0000256" key="5">
    <source>
        <dbReference type="ARBA" id="ARBA00022701"/>
    </source>
</evidence>
<evidence type="ECO:0000313" key="14">
    <source>
        <dbReference type="Proteomes" id="UP000283569"/>
    </source>
</evidence>
<evidence type="ECO:0000313" key="11">
    <source>
        <dbReference type="EMBL" id="RBA15022.1"/>
    </source>
</evidence>
<dbReference type="GO" id="GO:0051225">
    <property type="term" value="P:spindle assembly"/>
    <property type="evidence" value="ECO:0007669"/>
    <property type="project" value="InterPro"/>
</dbReference>
<reference evidence="12 14" key="2">
    <citation type="journal article" date="2018" name="Sci. Rep.">
        <title>Characterisation of pathogen-specific regions and novel effector candidates in Fusarium oxysporum f. sp. cepae.</title>
        <authorList>
            <person name="Armitage A.D."/>
            <person name="Taylor A."/>
            <person name="Sobczyk M.K."/>
            <person name="Baxter L."/>
            <person name="Greenfield B.P."/>
            <person name="Bates H.J."/>
            <person name="Wilson F."/>
            <person name="Jackson A.C."/>
            <person name="Ott S."/>
            <person name="Harrison R.J."/>
            <person name="Clarkson J.P."/>
        </authorList>
    </citation>
    <scope>NUCLEOTIDE SEQUENCE [LARGE SCALE GENOMIC DNA]</scope>
    <source>
        <strain evidence="12 14">Fp_A8</strain>
    </source>
</reference>
<reference evidence="11 13" key="1">
    <citation type="submission" date="2017-12" db="EMBL/GenBank/DDBJ databases">
        <title>Genome sequence of the mycotoxigenic crop pathogen Fusarium proliferatum, strain ITEM 2341 from Date Palm.</title>
        <authorList>
            <person name="Almiman B.F."/>
            <person name="Shittu T.A."/>
            <person name="Muthumeenakshi S."/>
            <person name="Baroncelli R."/>
            <person name="Sreenivasaprasada S."/>
        </authorList>
    </citation>
    <scope>NUCLEOTIDE SEQUENCE [LARGE SCALE GENOMIC DNA]</scope>
    <source>
        <strain evidence="11 13">ITEM 2341</strain>
    </source>
</reference>
<dbReference type="Proteomes" id="UP000283569">
    <property type="component" value="Unassembled WGS sequence"/>
</dbReference>
<evidence type="ECO:0000256" key="3">
    <source>
        <dbReference type="ARBA" id="ARBA00022490"/>
    </source>
</evidence>
<evidence type="ECO:0000313" key="12">
    <source>
        <dbReference type="EMBL" id="RKL27702.1"/>
    </source>
</evidence>
<dbReference type="PANTHER" id="PTHR31570">
    <property type="entry name" value="HAUS AUGMIN-LIKE COMPLEX SUBUNIT 1"/>
    <property type="match status" value="1"/>
</dbReference>
<dbReference type="VEuPathDB" id="FungiDB:FPRN_06190"/>
<gene>
    <name evidence="12" type="ORF">BFJ72_g12950</name>
    <name evidence="11" type="ORF">FPRO05_12862</name>
</gene>
<protein>
    <recommendedName>
        <fullName evidence="15">HAUS augmin-like complex subunit 1</fullName>
    </recommendedName>
</protein>
<dbReference type="InterPro" id="IPR026243">
    <property type="entry name" value="HAUS1"/>
</dbReference>
<dbReference type="GO" id="GO:0070652">
    <property type="term" value="C:HAUS complex"/>
    <property type="evidence" value="ECO:0007669"/>
    <property type="project" value="InterPro"/>
</dbReference>
<sequence length="305" mass="34111">MAHHRLLSQDSAIFSPSVARIAASTARDWSYIDAWLSSKFHPRPVPSFERNNNTLKVLLALASVNEAADDERNLVAKSEATALQELTDSERKIDKTSRPLREGLIEAVEHNLPTDGHTALDAMANMALQFGVAFPEPDTLGQRMCQLQAGIHDAERMKARVEVLHKHIDDEAARVKELLKELQRDDYQPPAHLAKQNLDMQRKVKALSAKLPELQDKVAALAASADTSHPTIADLARDEQAYLSVLSRKKELDLQLATFQGLPSNPDVARAELEELRDQLRSVESQRDAVFEGLVERESPVKRRR</sequence>